<dbReference type="EMBL" id="CP046401">
    <property type="protein sequence ID" value="QGY47816.1"/>
    <property type="molecule type" value="Genomic_DNA"/>
</dbReference>
<proteinExistence type="predicted"/>
<feature type="signal peptide" evidence="1">
    <location>
        <begin position="1"/>
        <end position="19"/>
    </location>
</feature>
<keyword evidence="1" id="KW-0732">Signal</keyword>
<evidence type="ECO:0000259" key="2">
    <source>
        <dbReference type="Pfam" id="PF13088"/>
    </source>
</evidence>
<dbReference type="RefSeq" id="WP_158872043.1">
    <property type="nucleotide sequence ID" value="NZ_CP046401.1"/>
</dbReference>
<dbReference type="InterPro" id="IPR036278">
    <property type="entry name" value="Sialidase_sf"/>
</dbReference>
<evidence type="ECO:0000313" key="3">
    <source>
        <dbReference type="EMBL" id="QGY47816.1"/>
    </source>
</evidence>
<dbReference type="Gene3D" id="2.60.120.200">
    <property type="match status" value="1"/>
</dbReference>
<dbReference type="SUPFAM" id="SSF50939">
    <property type="entry name" value="Sialidases"/>
    <property type="match status" value="1"/>
</dbReference>
<reference evidence="3 4" key="1">
    <citation type="submission" date="2019-11" db="EMBL/GenBank/DDBJ databases">
        <authorList>
            <person name="Zheng R.K."/>
            <person name="Sun C.M."/>
        </authorList>
    </citation>
    <scope>NUCLEOTIDE SEQUENCE [LARGE SCALE GENOMIC DNA]</scope>
    <source>
        <strain evidence="3 4">WC007</strain>
    </source>
</reference>
<keyword evidence="4" id="KW-1185">Reference proteome</keyword>
<dbReference type="GO" id="GO:0004553">
    <property type="term" value="F:hydrolase activity, hydrolyzing O-glycosyl compounds"/>
    <property type="evidence" value="ECO:0007669"/>
    <property type="project" value="UniProtKB-ARBA"/>
</dbReference>
<dbReference type="Pfam" id="PF13088">
    <property type="entry name" value="BNR_2"/>
    <property type="match status" value="1"/>
</dbReference>
<feature type="domain" description="Sialidase" evidence="2">
    <location>
        <begin position="108"/>
        <end position="374"/>
    </location>
</feature>
<dbReference type="GO" id="GO:0005975">
    <property type="term" value="P:carbohydrate metabolic process"/>
    <property type="evidence" value="ECO:0007669"/>
    <property type="project" value="UniProtKB-ARBA"/>
</dbReference>
<dbReference type="CDD" id="cd15482">
    <property type="entry name" value="Sialidase_non-viral"/>
    <property type="match status" value="1"/>
</dbReference>
<dbReference type="KEGG" id="mcos:GM418_30420"/>
<sequence>MKKTAFVILFCFAVVGIYAQGNCDWRFIDNAVGIIPDENYADQPYVVVAKNKDWICVLTTGPGTESQVGQHMVAAISSDHGKTWSQLINIEESDAPPSSWGIPYITPYGRIYVFYTFNGDSIKSYPNGEPVVRNHNTELGWYCYKYSDDNGRTWSNRYRIPMRKTTVDFINPWNGEVQLFWGISKPFSHEKSMYFSFTKMGIHPQDMGEGFLYKSDNINTEKDPSKLHWELLPEGNTGISFTPLGVTQEEHNVVPLNNGGLYCMYRTSEGYPANSYSADNGKNWSTPEYATYADGRVIKNPRACPRVFKASNGKYLLWHHNNNIKGYTGHRNPVWISGGIEVKGKIKWSQPEVLIYGSQDIRGMSYPDLIEENGNYWITETQKTVARVHLINKDLLEGLWNQGTAKNVTTKGLVLEKDNIPSKTDLASPELPDLEQGSVSIEILFDSDELKPNQVILDNADESGNGIRIKVTPQRTVGLSLQDAEQKVFWDTEPGMVTEGKNHVIFIVDGQANLITSVVNGKLCDGGRYRLQGWSWFSPDIKNIKGNKHLKIAPSFDGSVKKLRIYNRYLTTSEAIGNYHSLTKGKK</sequence>
<dbReference type="AlphaFoldDB" id="A0A6I6JXC7"/>
<feature type="chain" id="PRO_5026299498" description="Sialidase domain-containing protein" evidence="1">
    <location>
        <begin position="20"/>
        <end position="587"/>
    </location>
</feature>
<dbReference type="InterPro" id="IPR011040">
    <property type="entry name" value="Sialidase"/>
</dbReference>
<evidence type="ECO:0000256" key="1">
    <source>
        <dbReference type="SAM" id="SignalP"/>
    </source>
</evidence>
<protein>
    <recommendedName>
        <fullName evidence="2">Sialidase domain-containing protein</fullName>
    </recommendedName>
</protein>
<dbReference type="Gene3D" id="2.120.10.10">
    <property type="match status" value="2"/>
</dbReference>
<dbReference type="Pfam" id="PF13385">
    <property type="entry name" value="Laminin_G_3"/>
    <property type="match status" value="1"/>
</dbReference>
<dbReference type="Proteomes" id="UP000428260">
    <property type="component" value="Chromosome"/>
</dbReference>
<gene>
    <name evidence="3" type="ORF">GM418_30420</name>
</gene>
<name>A0A6I6JXC7_9BACT</name>
<evidence type="ECO:0000313" key="4">
    <source>
        <dbReference type="Proteomes" id="UP000428260"/>
    </source>
</evidence>
<organism evidence="3 4">
    <name type="scientific">Maribellus comscasis</name>
    <dbReference type="NCBI Taxonomy" id="2681766"/>
    <lineage>
        <taxon>Bacteria</taxon>
        <taxon>Pseudomonadati</taxon>
        <taxon>Bacteroidota</taxon>
        <taxon>Bacteroidia</taxon>
        <taxon>Marinilabiliales</taxon>
        <taxon>Prolixibacteraceae</taxon>
        <taxon>Maribellus</taxon>
    </lineage>
</organism>
<accession>A0A6I6JXC7</accession>
<dbReference type="SUPFAM" id="SSF49899">
    <property type="entry name" value="Concanavalin A-like lectins/glucanases"/>
    <property type="match status" value="1"/>
</dbReference>
<dbReference type="InterPro" id="IPR013320">
    <property type="entry name" value="ConA-like_dom_sf"/>
</dbReference>